<dbReference type="InterPro" id="IPR013425">
    <property type="entry name" value="Autotrns_rpt"/>
</dbReference>
<dbReference type="InterPro" id="IPR008160">
    <property type="entry name" value="Collagen"/>
</dbReference>
<dbReference type="SUPFAM" id="SSF51126">
    <property type="entry name" value="Pectin lyase-like"/>
    <property type="match status" value="1"/>
</dbReference>
<evidence type="ECO:0000259" key="3">
    <source>
        <dbReference type="PROSITE" id="PS51208"/>
    </source>
</evidence>
<feature type="domain" description="Autotransporter" evidence="3">
    <location>
        <begin position="743"/>
        <end position="1016"/>
    </location>
</feature>
<dbReference type="Gene3D" id="2.40.128.130">
    <property type="entry name" value="Autotransporter beta-domain"/>
    <property type="match status" value="1"/>
</dbReference>
<feature type="compositionally biased region" description="Gly residues" evidence="2">
    <location>
        <begin position="1"/>
        <end position="19"/>
    </location>
</feature>
<dbReference type="InterPro" id="IPR036709">
    <property type="entry name" value="Autotransporte_beta_dom_sf"/>
</dbReference>
<evidence type="ECO:0000313" key="4">
    <source>
        <dbReference type="EMBL" id="MBK1827486.1"/>
    </source>
</evidence>
<feature type="compositionally biased region" description="Low complexity" evidence="2">
    <location>
        <begin position="160"/>
        <end position="170"/>
    </location>
</feature>
<organism evidence="4 5">
    <name type="scientific">Haloferula rosea</name>
    <dbReference type="NCBI Taxonomy" id="490093"/>
    <lineage>
        <taxon>Bacteria</taxon>
        <taxon>Pseudomonadati</taxon>
        <taxon>Verrucomicrobiota</taxon>
        <taxon>Verrucomicrobiia</taxon>
        <taxon>Verrucomicrobiales</taxon>
        <taxon>Verrucomicrobiaceae</taxon>
        <taxon>Haloferula</taxon>
    </lineage>
</organism>
<dbReference type="AlphaFoldDB" id="A0A934RE75"/>
<evidence type="ECO:0000256" key="1">
    <source>
        <dbReference type="ARBA" id="ARBA00022729"/>
    </source>
</evidence>
<reference evidence="4" key="1">
    <citation type="submission" date="2021-01" db="EMBL/GenBank/DDBJ databases">
        <title>Modified the classification status of verrucomicrobia.</title>
        <authorList>
            <person name="Feng X."/>
        </authorList>
    </citation>
    <scope>NUCLEOTIDE SEQUENCE</scope>
    <source>
        <strain evidence="4">KCTC 22201</strain>
    </source>
</reference>
<dbReference type="GO" id="GO:0030198">
    <property type="term" value="P:extracellular matrix organization"/>
    <property type="evidence" value="ECO:0007669"/>
    <property type="project" value="TreeGrafter"/>
</dbReference>
<dbReference type="SMART" id="SM00869">
    <property type="entry name" value="Autotransporter"/>
    <property type="match status" value="1"/>
</dbReference>
<dbReference type="PANTHER" id="PTHR24023:SF1082">
    <property type="entry name" value="COLLAGEN TRIPLE HELIX REPEAT"/>
    <property type="match status" value="1"/>
</dbReference>
<dbReference type="Pfam" id="PF12951">
    <property type="entry name" value="PATR"/>
    <property type="match status" value="1"/>
</dbReference>
<dbReference type="InterPro" id="IPR011050">
    <property type="entry name" value="Pectin_lyase_fold/virulence"/>
</dbReference>
<dbReference type="Pfam" id="PF03797">
    <property type="entry name" value="Autotransporter"/>
    <property type="match status" value="1"/>
</dbReference>
<dbReference type="InterPro" id="IPR005546">
    <property type="entry name" value="Autotransporte_beta"/>
</dbReference>
<feature type="compositionally biased region" description="Gly residues" evidence="2">
    <location>
        <begin position="28"/>
        <end position="41"/>
    </location>
</feature>
<dbReference type="GO" id="GO:0030020">
    <property type="term" value="F:extracellular matrix structural constituent conferring tensile strength"/>
    <property type="evidence" value="ECO:0007669"/>
    <property type="project" value="TreeGrafter"/>
</dbReference>
<accession>A0A934RE75</accession>
<dbReference type="Pfam" id="PF01391">
    <property type="entry name" value="Collagen"/>
    <property type="match status" value="1"/>
</dbReference>
<keyword evidence="1" id="KW-0732">Signal</keyword>
<dbReference type="PANTHER" id="PTHR24023">
    <property type="entry name" value="COLLAGEN ALPHA"/>
    <property type="match status" value="1"/>
</dbReference>
<sequence length="1016" mass="100143">MTGGDAGVGGNGGAGGGTLDQGSSAGDPGDGGSDGVGGVGPGTVLDGTDGNPGAIGAQGEPGQPGLDGEPGDPGAAGNPGAVGSPGADGTDGAPSAPGSDGSDGVDGVPGAAGADGAPGSPGAGASNGAQGANGASGAFGVGSNDVGDAGDQGATGSVGNEGAAGADGSDGAQGGLGSDGEAGEAGTAGPDSNIGADGRNGLAGGTGGIGNDGLAGADGDDGADGDAGASGSAGLAGGSGGADGINGVGGVGVVGVGNTTVINDGLIAGGVGRTGQANAVEFTGGGNKLELWNDYAFQGNSISTGANDTFALGGEDDGSFNVSGFGSLFQGFDIFVKEDGSEWDIRSGTTNQLTPWNINGGVLIVSQEGNLGNLAGDLTFDGGTLRVTGNSFSSTARDITIFGGGAGFDIDSGANVFRLNQAIQNGGGGGGLWKEGAGTLILNGANNFTGTTNVNEGTLVIGEGPGNGNARVLGDLNVGANTTLAGNGSIGDGGSLLYNSGTVSPGYNNIHGNLTVRGDYQAGGNYQSPGGILHIDLDGLEGHGVITDSLTVTGTAYLDDTTLQLDKQFFELACGDQALVIDASAYSGQVDLFDISDFDNLMLFDNGTGIVYGVGVEQGQDLGDLPNLTPNQSVIASALSDEVLNPDNFIDETQPFDAIFLDLIEDCDRAGSGLNSLSPEGYAGFTDYGLRVTRNYTRTAMGVAGPAPYTPAPAPVEEKGAKGGMVSAKGAKGGMTPEPAPIFDAKNTTAFAAFSHYDGGSDSSLGGGDYDINSNGGLVGIRHAMNSFTFGGFLGYDSGEVENTFLNSDVEGYVAGIFGSYLANAEHNILISGGLTYGSYEYDGTRATIAGLNSFNGVDQNVIDLWAGVSGDVYRNDKLRLTPSLGLHYLKADTDTIIETGSASALTVLGFDEDAFLAEFDFTAEYAVTNNFLVLGSVGYTYNFMDSDRTLTSSFGGVGTPFSVLAPGMGDDFFSVGVGAVWHATDAWTFSTGYRAEFGSDQDTSNSFGLGASFSF</sequence>
<dbReference type="NCBIfam" id="TIGR02601">
    <property type="entry name" value="autotrns_rpt"/>
    <property type="match status" value="1"/>
</dbReference>
<dbReference type="Proteomes" id="UP000658278">
    <property type="component" value="Unassembled WGS sequence"/>
</dbReference>
<protein>
    <submittedName>
        <fullName evidence="4">Autotransporter domain-containing protein</fullName>
    </submittedName>
</protein>
<comment type="caution">
    <text evidence="4">The sequence shown here is derived from an EMBL/GenBank/DDBJ whole genome shotgun (WGS) entry which is preliminary data.</text>
</comment>
<feature type="region of interest" description="Disordered" evidence="2">
    <location>
        <begin position="213"/>
        <end position="235"/>
    </location>
</feature>
<evidence type="ECO:0000256" key="2">
    <source>
        <dbReference type="SAM" id="MobiDB-lite"/>
    </source>
</evidence>
<keyword evidence="5" id="KW-1185">Reference proteome</keyword>
<dbReference type="GO" id="GO:0031012">
    <property type="term" value="C:extracellular matrix"/>
    <property type="evidence" value="ECO:0007669"/>
    <property type="project" value="TreeGrafter"/>
</dbReference>
<evidence type="ECO:0000313" key="5">
    <source>
        <dbReference type="Proteomes" id="UP000658278"/>
    </source>
</evidence>
<dbReference type="SUPFAM" id="SSF103515">
    <property type="entry name" value="Autotransporter"/>
    <property type="match status" value="1"/>
</dbReference>
<name>A0A934RE75_9BACT</name>
<feature type="region of interest" description="Disordered" evidence="2">
    <location>
        <begin position="1"/>
        <end position="201"/>
    </location>
</feature>
<feature type="compositionally biased region" description="Low complexity" evidence="2">
    <location>
        <begin position="60"/>
        <end position="138"/>
    </location>
</feature>
<dbReference type="EMBL" id="JAENII010000007">
    <property type="protein sequence ID" value="MBK1827486.1"/>
    <property type="molecule type" value="Genomic_DNA"/>
</dbReference>
<dbReference type="InterPro" id="IPR050149">
    <property type="entry name" value="Collagen_superfamily"/>
</dbReference>
<feature type="compositionally biased region" description="Gly residues" evidence="2">
    <location>
        <begin position="171"/>
        <end position="180"/>
    </location>
</feature>
<gene>
    <name evidence="4" type="ORF">JIN81_10670</name>
</gene>
<dbReference type="PROSITE" id="PS51208">
    <property type="entry name" value="AUTOTRANSPORTER"/>
    <property type="match status" value="1"/>
</dbReference>
<dbReference type="GO" id="GO:0005615">
    <property type="term" value="C:extracellular space"/>
    <property type="evidence" value="ECO:0007669"/>
    <property type="project" value="TreeGrafter"/>
</dbReference>
<proteinExistence type="predicted"/>